<feature type="region of interest" description="Disordered" evidence="1">
    <location>
        <begin position="318"/>
        <end position="359"/>
    </location>
</feature>
<dbReference type="Gene3D" id="2.40.110.10">
    <property type="entry name" value="Butyryl-CoA Dehydrogenase, subunit A, domain 2"/>
    <property type="match status" value="1"/>
</dbReference>
<dbReference type="EMBL" id="CP001630">
    <property type="protein sequence ID" value="ACU36504.1"/>
    <property type="molecule type" value="Genomic_DNA"/>
</dbReference>
<reference evidence="2 3" key="1">
    <citation type="journal article" date="2009" name="Stand. Genomic Sci.">
        <title>Complete genome sequence of Actinosynnema mirum type strain (101).</title>
        <authorList>
            <person name="Land M."/>
            <person name="Lapidus A."/>
            <person name="Mayilraj S."/>
            <person name="Chen F."/>
            <person name="Copeland A."/>
            <person name="Del Rio T.G."/>
            <person name="Nolan M."/>
            <person name="Lucas S."/>
            <person name="Tice H."/>
            <person name="Cheng J.F."/>
            <person name="Chertkov O."/>
            <person name="Bruce D."/>
            <person name="Goodwin L."/>
            <person name="Pitluck S."/>
            <person name="Rohde M."/>
            <person name="Goker M."/>
            <person name="Pati A."/>
            <person name="Ivanova N."/>
            <person name="Mavromatis K."/>
            <person name="Chen A."/>
            <person name="Palaniappan K."/>
            <person name="Hauser L."/>
            <person name="Chang Y.J."/>
            <person name="Jeffries C.C."/>
            <person name="Brettin T."/>
            <person name="Detter J.C."/>
            <person name="Han C."/>
            <person name="Chain P."/>
            <person name="Tindall B.J."/>
            <person name="Bristow J."/>
            <person name="Eisen J.A."/>
            <person name="Markowitz V."/>
            <person name="Hugenholtz P."/>
            <person name="Kyrpides N.C."/>
            <person name="Klenk H.P."/>
        </authorList>
    </citation>
    <scope>NUCLEOTIDE SEQUENCE [LARGE SCALE GENOMIC DNA]</scope>
    <source>
        <strain evidence="3">ATCC 29888 / DSM 43827 / JCM 3225 / NBRC 14064 / NCIMB 13271 / NRRL B-12336 / IMRU 3971 / 101</strain>
    </source>
</reference>
<accession>C6WMH5</accession>
<protein>
    <submittedName>
        <fullName evidence="2">Putative acyl-CoA dehydrogenase-related protein</fullName>
    </submittedName>
</protein>
<evidence type="ECO:0000256" key="1">
    <source>
        <dbReference type="SAM" id="MobiDB-lite"/>
    </source>
</evidence>
<dbReference type="Proteomes" id="UP000002213">
    <property type="component" value="Chromosome"/>
</dbReference>
<dbReference type="SUPFAM" id="SSF56645">
    <property type="entry name" value="Acyl-CoA dehydrogenase NM domain-like"/>
    <property type="match status" value="1"/>
</dbReference>
<name>C6WMH5_ACTMD</name>
<dbReference type="InterPro" id="IPR009100">
    <property type="entry name" value="AcylCoA_DH/oxidase_NM_dom_sf"/>
</dbReference>
<dbReference type="eggNOG" id="COG1960">
    <property type="taxonomic scope" value="Bacteria"/>
</dbReference>
<dbReference type="STRING" id="446462.Amir_2567"/>
<dbReference type="AlphaFoldDB" id="C6WMH5"/>
<dbReference type="RefSeq" id="WP_015801393.1">
    <property type="nucleotide sequence ID" value="NC_013093.1"/>
</dbReference>
<dbReference type="OrthoDB" id="107064at2"/>
<feature type="compositionally biased region" description="Gly residues" evidence="1">
    <location>
        <begin position="320"/>
        <end position="329"/>
    </location>
</feature>
<dbReference type="HOGENOM" id="CLU_058409_1_0_11"/>
<dbReference type="GO" id="GO:0016627">
    <property type="term" value="F:oxidoreductase activity, acting on the CH-CH group of donors"/>
    <property type="evidence" value="ECO:0007669"/>
    <property type="project" value="InterPro"/>
</dbReference>
<evidence type="ECO:0000313" key="2">
    <source>
        <dbReference type="EMBL" id="ACU36504.1"/>
    </source>
</evidence>
<sequence>MPDHRTAASVVHSLRELLELGALDLPRPGGGSTAVRWEALAALGRRDLALARLAEGHVDAVAILGEADEEVLPGLYGVWASKAGGTGAALRDGALTGAVRFCSGAHGLDRALVVAAREDGDVLVDVDLTDPRVRRDGDSWRAIGMDASDSADVTFDAVPATRIVGPAGFYANRPGFLWGGGGVAAVWHGGSTGLVERLVRHLRGSARVDEHRLAHLGALHAALRGTAALLRATADGIDARPDADPAIAVHALRASAERTAWTVMDLLPRATGPGPLSWDRGFAQALADLQLYVRQHHAERDLAELGRLVLEARRADGDRAAGGAGGGAEGARATPGDGEEFAPQGETEGLGEERAWARA</sequence>
<evidence type="ECO:0000313" key="3">
    <source>
        <dbReference type="Proteomes" id="UP000002213"/>
    </source>
</evidence>
<gene>
    <name evidence="2" type="ordered locus">Amir_2567</name>
</gene>
<proteinExistence type="predicted"/>
<dbReference type="KEGG" id="ami:Amir_2567"/>
<dbReference type="InterPro" id="IPR046373">
    <property type="entry name" value="Acyl-CoA_Oxase/DH_mid-dom_sf"/>
</dbReference>
<organism evidence="2 3">
    <name type="scientific">Actinosynnema mirum (strain ATCC 29888 / DSM 43827 / JCM 3225 / NBRC 14064 / NCIMB 13271 / NRRL B-12336 / IMRU 3971 / 101)</name>
    <dbReference type="NCBI Taxonomy" id="446462"/>
    <lineage>
        <taxon>Bacteria</taxon>
        <taxon>Bacillati</taxon>
        <taxon>Actinomycetota</taxon>
        <taxon>Actinomycetes</taxon>
        <taxon>Pseudonocardiales</taxon>
        <taxon>Pseudonocardiaceae</taxon>
        <taxon>Actinosynnema</taxon>
    </lineage>
</organism>
<keyword evidence="3" id="KW-1185">Reference proteome</keyword>